<comment type="caution">
    <text evidence="2">The sequence shown here is derived from an EMBL/GenBank/DDBJ whole genome shotgun (WGS) entry which is preliminary data.</text>
</comment>
<organism evidence="2 3">
    <name type="scientific">Apodemus speciosus</name>
    <name type="common">Large Japanese field mouse</name>
    <dbReference type="NCBI Taxonomy" id="105296"/>
    <lineage>
        <taxon>Eukaryota</taxon>
        <taxon>Metazoa</taxon>
        <taxon>Chordata</taxon>
        <taxon>Craniata</taxon>
        <taxon>Vertebrata</taxon>
        <taxon>Euteleostomi</taxon>
        <taxon>Mammalia</taxon>
        <taxon>Eutheria</taxon>
        <taxon>Euarchontoglires</taxon>
        <taxon>Glires</taxon>
        <taxon>Rodentia</taxon>
        <taxon>Myomorpha</taxon>
        <taxon>Muroidea</taxon>
        <taxon>Muridae</taxon>
        <taxon>Murinae</taxon>
        <taxon>Apodemus</taxon>
    </lineage>
</organism>
<dbReference type="InterPro" id="IPR051766">
    <property type="entry name" value="TXND_domain-containing"/>
</dbReference>
<evidence type="ECO:0000313" key="3">
    <source>
        <dbReference type="Proteomes" id="UP001623349"/>
    </source>
</evidence>
<comment type="similarity">
    <text evidence="1">Belongs to the NDK family.</text>
</comment>
<evidence type="ECO:0000313" key="2">
    <source>
        <dbReference type="EMBL" id="GAB1297952.1"/>
    </source>
</evidence>
<name>A0ABQ0FFD9_APOSI</name>
<dbReference type="SUPFAM" id="SSF54919">
    <property type="entry name" value="Nucleoside diphosphate kinase, NDK"/>
    <property type="match status" value="1"/>
</dbReference>
<proteinExistence type="inferred from homology"/>
<reference evidence="2 3" key="1">
    <citation type="submission" date="2024-08" db="EMBL/GenBank/DDBJ databases">
        <title>The draft genome of Apodemus speciosus.</title>
        <authorList>
            <person name="Nabeshima K."/>
            <person name="Suzuki S."/>
            <person name="Onuma M."/>
        </authorList>
    </citation>
    <scope>NUCLEOTIDE SEQUENCE [LARGE SCALE GENOMIC DNA]</scope>
    <source>
        <strain evidence="2">IB14-021</strain>
    </source>
</reference>
<dbReference type="PANTHER" id="PTHR46135">
    <property type="entry name" value="NME/NM23 FAMILY MEMBER 8"/>
    <property type="match status" value="1"/>
</dbReference>
<keyword evidence="3" id="KW-1185">Reference proteome</keyword>
<evidence type="ECO:0000256" key="1">
    <source>
        <dbReference type="PROSITE-ProRule" id="PRU00706"/>
    </source>
</evidence>
<protein>
    <submittedName>
        <fullName evidence="2">Thioredoxin domain-containing protein 3</fullName>
    </submittedName>
</protein>
<dbReference type="EMBL" id="BAAFST010000013">
    <property type="protein sequence ID" value="GAB1297952.1"/>
    <property type="molecule type" value="Genomic_DNA"/>
</dbReference>
<comment type="caution">
    <text evidence="1">Lacks conserved residue(s) required for the propagation of feature annotation.</text>
</comment>
<dbReference type="PROSITE" id="PS51374">
    <property type="entry name" value="NDPK_LIKE"/>
    <property type="match status" value="1"/>
</dbReference>
<dbReference type="Gene3D" id="3.30.70.141">
    <property type="entry name" value="Nucleoside diphosphate kinase-like domain"/>
    <property type="match status" value="1"/>
</dbReference>
<dbReference type="Proteomes" id="UP001623349">
    <property type="component" value="Unassembled WGS sequence"/>
</dbReference>
<dbReference type="InterPro" id="IPR036850">
    <property type="entry name" value="NDK-like_dom_sf"/>
</dbReference>
<sequence length="148" mass="16981">MTVVNNQNLWDEMLLNKGLTENGKIIAKIQGANAPLINRKVINLIDEERKIAAGEIARPQYVEIPLVDPNDEEYGDVQYESAVEVYNMAIVKPDDVLMRKNVDVKEKVTKEGFVIEIQDNMILPEEVVREFYIHISDQCLTLKSLYFL</sequence>
<gene>
    <name evidence="2" type="ORF">APTSU1_001318800</name>
</gene>
<dbReference type="PANTHER" id="PTHR46135:SF2">
    <property type="entry name" value="THIOREDOXIN DOMAIN-CONTAINING PROTEIN 3"/>
    <property type="match status" value="1"/>
</dbReference>
<accession>A0ABQ0FFD9</accession>